<dbReference type="InterPro" id="IPR013321">
    <property type="entry name" value="Arc_rbn_hlx_hlx"/>
</dbReference>
<sequence>MDVTPYVEALRHDLLTAADAGGDEARAAADRLLLSLDPAVRLALMDALTQAAAEITSKMPAGSVEVRLRGREPEFVVEVAPPTPSHPGPEAPVDAEDEDGDDAVARITLRIPESLKARVEELAAKSGRSLNSWIVGALRTASRERVIDVDLSGLADLGQMWRGNNPPRGRRMSGWV</sequence>
<dbReference type="SUPFAM" id="SSF47598">
    <property type="entry name" value="Ribbon-helix-helix"/>
    <property type="match status" value="1"/>
</dbReference>
<name>A0A552WXD3_9MICO</name>
<dbReference type="EMBL" id="VJXR01000003">
    <property type="protein sequence ID" value="TRW47345.1"/>
    <property type="molecule type" value="Genomic_DNA"/>
</dbReference>
<dbReference type="Gene3D" id="1.10.1220.10">
    <property type="entry name" value="Met repressor-like"/>
    <property type="match status" value="1"/>
</dbReference>
<dbReference type="AlphaFoldDB" id="A0A552WXD3"/>
<protein>
    <submittedName>
        <fullName evidence="1">Toxin-antitoxin system HicB family antitoxin</fullName>
    </submittedName>
</protein>
<reference evidence="1 2" key="1">
    <citation type="submission" date="2019-07" db="EMBL/GenBank/DDBJ databases">
        <title>Georgenia wutianyii sp. nov. and Georgenia *** sp. nov. isolated from plateau pika (Ochotona curzoniae) in the Qinghai-Tibet plateau of China.</title>
        <authorList>
            <person name="Tian Z."/>
        </authorList>
    </citation>
    <scope>NUCLEOTIDE SEQUENCE [LARGE SCALE GENOMIC DNA]</scope>
    <source>
        <strain evidence="1 2">Z446</strain>
    </source>
</reference>
<organism evidence="1 2">
    <name type="scientific">Georgenia yuyongxinii</name>
    <dbReference type="NCBI Taxonomy" id="2589797"/>
    <lineage>
        <taxon>Bacteria</taxon>
        <taxon>Bacillati</taxon>
        <taxon>Actinomycetota</taxon>
        <taxon>Actinomycetes</taxon>
        <taxon>Micrococcales</taxon>
        <taxon>Bogoriellaceae</taxon>
        <taxon>Georgenia</taxon>
    </lineage>
</organism>
<comment type="caution">
    <text evidence="1">The sequence shown here is derived from an EMBL/GenBank/DDBJ whole genome shotgun (WGS) entry which is preliminary data.</text>
</comment>
<dbReference type="Pfam" id="PF05534">
    <property type="entry name" value="HicB"/>
    <property type="match status" value="1"/>
</dbReference>
<keyword evidence="2" id="KW-1185">Reference proteome</keyword>
<gene>
    <name evidence="1" type="ORF">FJ693_02195</name>
</gene>
<evidence type="ECO:0000313" key="2">
    <source>
        <dbReference type="Proteomes" id="UP000318693"/>
    </source>
</evidence>
<dbReference type="Proteomes" id="UP000318693">
    <property type="component" value="Unassembled WGS sequence"/>
</dbReference>
<accession>A0A552WXD3</accession>
<proteinExistence type="predicted"/>
<evidence type="ECO:0000313" key="1">
    <source>
        <dbReference type="EMBL" id="TRW47345.1"/>
    </source>
</evidence>
<dbReference type="InterPro" id="IPR010985">
    <property type="entry name" value="Ribbon_hlx_hlx"/>
</dbReference>
<dbReference type="InterPro" id="IPR008651">
    <property type="entry name" value="Uncharacterised_HicB"/>
</dbReference>
<dbReference type="GO" id="GO:0006355">
    <property type="term" value="P:regulation of DNA-templated transcription"/>
    <property type="evidence" value="ECO:0007669"/>
    <property type="project" value="InterPro"/>
</dbReference>